<dbReference type="GO" id="GO:0005789">
    <property type="term" value="C:endoplasmic reticulum membrane"/>
    <property type="evidence" value="ECO:0007669"/>
    <property type="project" value="UniProtKB-SubCell"/>
</dbReference>
<dbReference type="InterPro" id="IPR018253">
    <property type="entry name" value="DnaJ_domain_CS"/>
</dbReference>
<proteinExistence type="predicted"/>
<dbReference type="InterPro" id="IPR015399">
    <property type="entry name" value="DUF1977_DnaJ-like"/>
</dbReference>
<dbReference type="GO" id="GO:0030544">
    <property type="term" value="F:Hsp70 protein binding"/>
    <property type="evidence" value="ECO:0007669"/>
    <property type="project" value="TreeGrafter"/>
</dbReference>
<name>A0A1Y2HHS0_9FUNG</name>
<gene>
    <name evidence="9" type="ORF">BCR44DRAFT_1437136</name>
</gene>
<sequence>MVANRDEALRCLAIAQRALSAGDLAKAEKFAKKSIQLHETSEAQSFLETLTTASSKSTSPSSRTADDSDGLRNRRNHSASSSSASVPDAGSASASPSVAQQREYTPEQAEAVKRLQKVDATDFYAVLGVSKDASDNDIKKAYRKLALSLHPDKNSAPGADEAFKKVSKAFSILSDPDKRRQFDQMGGDPESRSMGGGMPRGFRSAGGHPFAGHPGFAFDGEVDPEEIFRAFFGQGFAFGDGGGFYTFDGSGLRQRGGRGAGGFARARGGGAGNAQSYTFLQFLPLLVIVGFSLLNWLFSGPDQPDYAFQPSKRLSTETLTPQHQIPIYVNGPQSVYINRLVDSCRRERGIRETAIQRAVGWGMVPANQHELTQARAIPTPSCSKLKELGYMVRH</sequence>
<dbReference type="AlphaFoldDB" id="A0A1Y2HHS0"/>
<reference evidence="9 10" key="1">
    <citation type="submission" date="2016-07" db="EMBL/GenBank/DDBJ databases">
        <title>Pervasive Adenine N6-methylation of Active Genes in Fungi.</title>
        <authorList>
            <consortium name="DOE Joint Genome Institute"/>
            <person name="Mondo S.J."/>
            <person name="Dannebaum R.O."/>
            <person name="Kuo R.C."/>
            <person name="Labutti K."/>
            <person name="Haridas S."/>
            <person name="Kuo A."/>
            <person name="Salamov A."/>
            <person name="Ahrendt S.R."/>
            <person name="Lipzen A."/>
            <person name="Sullivan W."/>
            <person name="Andreopoulos W.B."/>
            <person name="Clum A."/>
            <person name="Lindquist E."/>
            <person name="Daum C."/>
            <person name="Ramamoorthy G.K."/>
            <person name="Gryganskyi A."/>
            <person name="Culley D."/>
            <person name="Magnuson J.K."/>
            <person name="James T.Y."/>
            <person name="O'Malley M.A."/>
            <person name="Stajich J.E."/>
            <person name="Spatafora J.W."/>
            <person name="Visel A."/>
            <person name="Grigoriev I.V."/>
        </authorList>
    </citation>
    <scope>NUCLEOTIDE SEQUENCE [LARGE SCALE GENOMIC DNA]</scope>
    <source>
        <strain evidence="9 10">PL171</strain>
    </source>
</reference>
<dbReference type="PANTHER" id="PTHR43908">
    <property type="entry name" value="AT29763P-RELATED"/>
    <property type="match status" value="1"/>
</dbReference>
<evidence type="ECO:0000259" key="8">
    <source>
        <dbReference type="PROSITE" id="PS50076"/>
    </source>
</evidence>
<organism evidence="9 10">
    <name type="scientific">Catenaria anguillulae PL171</name>
    <dbReference type="NCBI Taxonomy" id="765915"/>
    <lineage>
        <taxon>Eukaryota</taxon>
        <taxon>Fungi</taxon>
        <taxon>Fungi incertae sedis</taxon>
        <taxon>Blastocladiomycota</taxon>
        <taxon>Blastocladiomycetes</taxon>
        <taxon>Blastocladiales</taxon>
        <taxon>Catenariaceae</taxon>
        <taxon>Catenaria</taxon>
    </lineage>
</organism>
<evidence type="ECO:0000256" key="3">
    <source>
        <dbReference type="ARBA" id="ARBA00022824"/>
    </source>
</evidence>
<keyword evidence="4 7" id="KW-1133">Transmembrane helix</keyword>
<dbReference type="Pfam" id="PF09320">
    <property type="entry name" value="DUF1977"/>
    <property type="match status" value="1"/>
</dbReference>
<feature type="region of interest" description="Disordered" evidence="6">
    <location>
        <begin position="49"/>
        <end position="108"/>
    </location>
</feature>
<dbReference type="FunFam" id="1.10.287.110:FF:000070">
    <property type="entry name" value="Endoplasmic reticulum protein, putative"/>
    <property type="match status" value="1"/>
</dbReference>
<dbReference type="Pfam" id="PF00226">
    <property type="entry name" value="DnaJ"/>
    <property type="match status" value="1"/>
</dbReference>
<dbReference type="CDD" id="cd06257">
    <property type="entry name" value="DnaJ"/>
    <property type="match status" value="1"/>
</dbReference>
<dbReference type="PROSITE" id="PS50076">
    <property type="entry name" value="DNAJ_2"/>
    <property type="match status" value="1"/>
</dbReference>
<dbReference type="SMART" id="SM00271">
    <property type="entry name" value="DnaJ"/>
    <property type="match status" value="1"/>
</dbReference>
<feature type="compositionally biased region" description="Low complexity" evidence="6">
    <location>
        <begin position="78"/>
        <end position="99"/>
    </location>
</feature>
<dbReference type="Proteomes" id="UP000193411">
    <property type="component" value="Unassembled WGS sequence"/>
</dbReference>
<dbReference type="InterPro" id="IPR001623">
    <property type="entry name" value="DnaJ_domain"/>
</dbReference>
<dbReference type="PANTHER" id="PTHR43908:SF3">
    <property type="entry name" value="AT29763P-RELATED"/>
    <property type="match status" value="1"/>
</dbReference>
<feature type="domain" description="J" evidence="8">
    <location>
        <begin position="122"/>
        <end position="186"/>
    </location>
</feature>
<dbReference type="InterPro" id="IPR051100">
    <property type="entry name" value="DnaJ_subfamily_B/C"/>
</dbReference>
<dbReference type="PROSITE" id="PS00636">
    <property type="entry name" value="DNAJ_1"/>
    <property type="match status" value="1"/>
</dbReference>
<keyword evidence="3" id="KW-0256">Endoplasmic reticulum</keyword>
<evidence type="ECO:0000313" key="9">
    <source>
        <dbReference type="EMBL" id="ORZ34116.1"/>
    </source>
</evidence>
<dbReference type="SUPFAM" id="SSF46565">
    <property type="entry name" value="Chaperone J-domain"/>
    <property type="match status" value="1"/>
</dbReference>
<feature type="transmembrane region" description="Helical" evidence="7">
    <location>
        <begin position="279"/>
        <end position="298"/>
    </location>
</feature>
<evidence type="ECO:0000256" key="6">
    <source>
        <dbReference type="SAM" id="MobiDB-lite"/>
    </source>
</evidence>
<keyword evidence="2 7" id="KW-0812">Transmembrane</keyword>
<evidence type="ECO:0000256" key="7">
    <source>
        <dbReference type="SAM" id="Phobius"/>
    </source>
</evidence>
<keyword evidence="5 7" id="KW-0472">Membrane</keyword>
<evidence type="ECO:0000256" key="5">
    <source>
        <dbReference type="ARBA" id="ARBA00023136"/>
    </source>
</evidence>
<dbReference type="OrthoDB" id="1507364at2759"/>
<evidence type="ECO:0000256" key="4">
    <source>
        <dbReference type="ARBA" id="ARBA00022989"/>
    </source>
</evidence>
<feature type="compositionally biased region" description="Low complexity" evidence="6">
    <location>
        <begin position="49"/>
        <end position="63"/>
    </location>
</feature>
<evidence type="ECO:0000313" key="10">
    <source>
        <dbReference type="Proteomes" id="UP000193411"/>
    </source>
</evidence>
<dbReference type="PRINTS" id="PR00625">
    <property type="entry name" value="JDOMAIN"/>
</dbReference>
<keyword evidence="10" id="KW-1185">Reference proteome</keyword>
<dbReference type="STRING" id="765915.A0A1Y2HHS0"/>
<comment type="subcellular location">
    <subcellularLocation>
        <location evidence="1">Endoplasmic reticulum membrane</location>
        <topology evidence="1">Single-pass membrane protein</topology>
    </subcellularLocation>
</comment>
<dbReference type="GO" id="GO:0071218">
    <property type="term" value="P:cellular response to misfolded protein"/>
    <property type="evidence" value="ECO:0007669"/>
    <property type="project" value="TreeGrafter"/>
</dbReference>
<dbReference type="EMBL" id="MCFL01000031">
    <property type="protein sequence ID" value="ORZ34116.1"/>
    <property type="molecule type" value="Genomic_DNA"/>
</dbReference>
<comment type="caution">
    <text evidence="9">The sequence shown here is derived from an EMBL/GenBank/DDBJ whole genome shotgun (WGS) entry which is preliminary data.</text>
</comment>
<dbReference type="InterPro" id="IPR036869">
    <property type="entry name" value="J_dom_sf"/>
</dbReference>
<protein>
    <recommendedName>
        <fullName evidence="8">J domain-containing protein</fullName>
    </recommendedName>
</protein>
<dbReference type="Gene3D" id="1.10.287.110">
    <property type="entry name" value="DnaJ domain"/>
    <property type="match status" value="1"/>
</dbReference>
<evidence type="ECO:0000256" key="1">
    <source>
        <dbReference type="ARBA" id="ARBA00004389"/>
    </source>
</evidence>
<accession>A0A1Y2HHS0</accession>
<evidence type="ECO:0000256" key="2">
    <source>
        <dbReference type="ARBA" id="ARBA00022692"/>
    </source>
</evidence>